<accession>A0ABY1K447</accession>
<dbReference type="SUPFAM" id="SSF51445">
    <property type="entry name" value="(Trans)glycosidases"/>
    <property type="match status" value="1"/>
</dbReference>
<keyword evidence="6" id="KW-1185">Reference proteome</keyword>
<name>A0ABY1K447_9BACL</name>
<reference evidence="5 6" key="1">
    <citation type="submission" date="2017-01" db="EMBL/GenBank/DDBJ databases">
        <authorList>
            <person name="Varghese N."/>
            <person name="Submissions S."/>
        </authorList>
    </citation>
    <scope>NUCLEOTIDE SEQUENCE [LARGE SCALE GENOMIC DNA]</scope>
    <source>
        <strain evidence="5 6">ATCC 23464</strain>
    </source>
</reference>
<evidence type="ECO:0000259" key="3">
    <source>
        <dbReference type="Pfam" id="PF00728"/>
    </source>
</evidence>
<comment type="caution">
    <text evidence="5">The sequence shown here is derived from an EMBL/GenBank/DDBJ whole genome shotgun (WGS) entry which is preliminary data.</text>
</comment>
<dbReference type="InterPro" id="IPR038901">
    <property type="entry name" value="HEXDC-like"/>
</dbReference>
<dbReference type="Gene3D" id="1.20.120.670">
    <property type="entry name" value="N-acetyl-b-d-glucoasminidase"/>
    <property type="match status" value="1"/>
</dbReference>
<evidence type="ECO:0000313" key="6">
    <source>
        <dbReference type="Proteomes" id="UP000186666"/>
    </source>
</evidence>
<evidence type="ECO:0000256" key="1">
    <source>
        <dbReference type="ARBA" id="ARBA00006285"/>
    </source>
</evidence>
<evidence type="ECO:0000259" key="4">
    <source>
        <dbReference type="Pfam" id="PF18088"/>
    </source>
</evidence>
<dbReference type="Pfam" id="PF00728">
    <property type="entry name" value="Glyco_hydro_20"/>
    <property type="match status" value="1"/>
</dbReference>
<keyword evidence="2 5" id="KW-0378">Hydrolase</keyword>
<dbReference type="EMBL" id="FTNK01000009">
    <property type="protein sequence ID" value="SIR23133.1"/>
    <property type="molecule type" value="Genomic_DNA"/>
</dbReference>
<dbReference type="Proteomes" id="UP000186666">
    <property type="component" value="Unassembled WGS sequence"/>
</dbReference>
<proteinExistence type="inferred from homology"/>
<feature type="domain" description="Glycoside hydrolase family 20 catalytic" evidence="3">
    <location>
        <begin position="92"/>
        <end position="275"/>
    </location>
</feature>
<evidence type="ECO:0000313" key="5">
    <source>
        <dbReference type="EMBL" id="SIR23133.1"/>
    </source>
</evidence>
<dbReference type="Pfam" id="PF18088">
    <property type="entry name" value="Glyco_H_20C_C"/>
    <property type="match status" value="1"/>
</dbReference>
<sequence length="629" mass="73032">MQIHLIGDLSESLIQGTHILQESLNFQLSDNGIHVQVNKRVGTLEAGCDGEQGFIHYEHPIHFYRALGLFIENSQNCKRFHVAEQPQFINSGAVFDVSRNGVLTVDSIKEFIRIMAVMGLNTFMLYTEDTFTVSNQPYFGYMRGKYTVAELKECDDYADMFGIEIIPCIQTLAHLTQALKWDYAKQIKDTDDILLVGEQATYQFIEEMIASITEPFRSKRIHIGMDEAHQLGLGKYLDNYGYKKRFDLMNEHLKQVLAITSKYDLHPMIWSDMYFRLGSKSGQYYDPNVFIPQDVIDDMPSNVQFVYWDYYHEEESFYKDYIRRHKEFGSDPVFAGGIWTWTGIVPNYGKTFRTTNAGLMACKQEGIKEAFVTMWGDNGSEGNPFSGLLGLQLYAEHTYAAEVNEEKLKSRFRMCTGGDHESFMNVKYLDETPGTTIDNLNEANPSRYLLWQDVLLGLFDSHVVQHDLVNHYAHWEKEIQRYSQNSGKWSFLFDVYEKLSKVLRMKCDLGVRIKSSYDRKDKDQLRFIADQEMEELINVISELRDAHREQWFITNKAFGWEVIDIRYGGLLARMDTATKRIKDYVDGRIDELEEMQETRLAFEAFYGWEDGSLGHCNLYHRMVSPSAFS</sequence>
<dbReference type="InterPro" id="IPR015883">
    <property type="entry name" value="Glyco_hydro_20_cat"/>
</dbReference>
<dbReference type="GO" id="GO:0016787">
    <property type="term" value="F:hydrolase activity"/>
    <property type="evidence" value="ECO:0007669"/>
    <property type="project" value="UniProtKB-KW"/>
</dbReference>
<dbReference type="InterPro" id="IPR041063">
    <property type="entry name" value="Glyco_H_20C_C"/>
</dbReference>
<dbReference type="Gene3D" id="3.20.20.80">
    <property type="entry name" value="Glycosidases"/>
    <property type="match status" value="1"/>
</dbReference>
<comment type="similarity">
    <text evidence="1">Belongs to the glycosyl hydrolase 20 family.</text>
</comment>
<dbReference type="RefSeq" id="WP_068588880.1">
    <property type="nucleotide sequence ID" value="NZ_FTNK01000009.1"/>
</dbReference>
<feature type="domain" description="Glycoside Hydrolase 20C C-terminal" evidence="4">
    <location>
        <begin position="422"/>
        <end position="606"/>
    </location>
</feature>
<dbReference type="PANTHER" id="PTHR21040:SF8">
    <property type="entry name" value="BCDNA.GH04120"/>
    <property type="match status" value="1"/>
</dbReference>
<dbReference type="InterPro" id="IPR017853">
    <property type="entry name" value="GH"/>
</dbReference>
<evidence type="ECO:0000256" key="2">
    <source>
        <dbReference type="ARBA" id="ARBA00022801"/>
    </source>
</evidence>
<gene>
    <name evidence="5" type="ORF">SAMN05421578_10952</name>
</gene>
<protein>
    <submittedName>
        <fullName evidence="5">Glycosyl hydrolase family 20, catalytic domain</fullName>
    </submittedName>
</protein>
<organism evidence="5 6">
    <name type="scientific">Paenibacillus macquariensis</name>
    <dbReference type="NCBI Taxonomy" id="948756"/>
    <lineage>
        <taxon>Bacteria</taxon>
        <taxon>Bacillati</taxon>
        <taxon>Bacillota</taxon>
        <taxon>Bacilli</taxon>
        <taxon>Bacillales</taxon>
        <taxon>Paenibacillaceae</taxon>
        <taxon>Paenibacillus</taxon>
    </lineage>
</organism>
<dbReference type="PANTHER" id="PTHR21040">
    <property type="entry name" value="BCDNA.GH04120"/>
    <property type="match status" value="1"/>
</dbReference>
<dbReference type="CDD" id="cd06565">
    <property type="entry name" value="GH20_GcnA-like"/>
    <property type="match status" value="1"/>
</dbReference>